<dbReference type="Proteomes" id="UP001596106">
    <property type="component" value="Unassembled WGS sequence"/>
</dbReference>
<dbReference type="SUPFAM" id="SSF53474">
    <property type="entry name" value="alpha/beta-Hydrolases"/>
    <property type="match status" value="1"/>
</dbReference>
<feature type="chain" id="PRO_5045613998" evidence="2">
    <location>
        <begin position="22"/>
        <end position="1008"/>
    </location>
</feature>
<evidence type="ECO:0000256" key="1">
    <source>
        <dbReference type="SAM" id="MobiDB-lite"/>
    </source>
</evidence>
<dbReference type="EMBL" id="JBHSMA010000007">
    <property type="protein sequence ID" value="MFC5411582.1"/>
    <property type="molecule type" value="Genomic_DNA"/>
</dbReference>
<protein>
    <submittedName>
        <fullName evidence="4">S9 family peptidase</fullName>
    </submittedName>
</protein>
<gene>
    <name evidence="4" type="ORF">ACFPMF_19835</name>
</gene>
<dbReference type="SUPFAM" id="SSF82171">
    <property type="entry name" value="DPP6 N-terminal domain-like"/>
    <property type="match status" value="1"/>
</dbReference>
<feature type="compositionally biased region" description="Polar residues" evidence="1">
    <location>
        <begin position="97"/>
        <end position="116"/>
    </location>
</feature>
<dbReference type="Pfam" id="PF00326">
    <property type="entry name" value="Peptidase_S9"/>
    <property type="match status" value="1"/>
</dbReference>
<name>A0ABW0IHF1_9BACT</name>
<dbReference type="Gene3D" id="3.40.50.1820">
    <property type="entry name" value="alpha/beta hydrolase"/>
    <property type="match status" value="1"/>
</dbReference>
<comment type="caution">
    <text evidence="4">The sequence shown here is derived from an EMBL/GenBank/DDBJ whole genome shotgun (WGS) entry which is preliminary data.</text>
</comment>
<evidence type="ECO:0000256" key="2">
    <source>
        <dbReference type="SAM" id="SignalP"/>
    </source>
</evidence>
<sequence length="1008" mass="114333">MRCCAFLLTYFVLHFQTLLLAQSPKRPLTHADYDRWQSVRFEKHSHNGQWLCYQIDPQEGDGVLELVHIPTGQSASRLSPSAKQPTGDQPQLEARTGNPSLSADRTETGFSQNQRTPGGRRYAFPRGYLAQFTPDSRFLVMRLKAPYKQLRDAKKKKLKADQLPKDSLLVFNLETGNRIGFANVKSYTLPKESGNWAAILQEHQEVKGLKKDSSNAKPASRTRASVSTKKPKGDDLILLNLETGATQSFRYVTYVTISENGNTIFYTKDAVNDTLKKAGVFVFDTKKQNEILIDTSSKRTIYKGLAVDKTGSQLAWMATADSADADVRAYALFYKRLAPVVAPKSRKSKTPAVFAGLSGQTVVLADTLTNAYPKGWNVNEYRTPNFSDDGKRLYFASSLLPPKPIKDSTQLDEERVKVDIWSWNDPTIQPMQLRQLRQEKERGFLAVCDLATGHITQLANRDMPNVQIDPKIDQPYWLGLSNLPYQINSMWDPGQTDLYLINAKTGQKKQIANDARVSYAQLSPGGKYAWWYDERDSLWRAWSIADSKRLDLTRGIPARFFDEEHDTPDLPGSYGAAGWTKDDRYVLIYDRFDLWRIDPTGQEKPVNLTAGYGRKNRIRLRRVDLEPDEKHVALSGDLWLTGFWESDKSTGILRKPISDPAAEPVLLTKGNYRFAGLSKAKKGPTMTFLKGNFRESNNLYLTDTAFAKPLQLTQLNPQQDSIRWGSVELVNWVGNNGVRLEGLLYKPDDFDPKKKYPMLVYYYERNAETLNDYKAPAPSRSTINMSYCVSNGYLVFVPDIVYTTGMPGQNAYDAIVPGVLSLLEKGFVDRDRIGLQGQSWGGYQTAYLVTRTNLFKAAMAGAPVANMTSAYGGIRWGTGMSRMFQYEKTQSRIGGTLWDKPMNYIESSPLFYANRIQTPLLLMANDQDGAVPWYQSIEFYSALRRLRKPAWLLVYNGEDHNLTQRHNAKDLSVRMYQFFDYYLKEAPEPAWMKQGRSAVEKELGIMKY</sequence>
<dbReference type="Gene3D" id="2.120.10.30">
    <property type="entry name" value="TolB, C-terminal domain"/>
    <property type="match status" value="1"/>
</dbReference>
<dbReference type="InterPro" id="IPR050278">
    <property type="entry name" value="Serine_Prot_S9B/DPPIV"/>
</dbReference>
<feature type="region of interest" description="Disordered" evidence="1">
    <location>
        <begin position="207"/>
        <end position="228"/>
    </location>
</feature>
<keyword evidence="5" id="KW-1185">Reference proteome</keyword>
<dbReference type="RefSeq" id="WP_379848473.1">
    <property type="nucleotide sequence ID" value="NZ_JBHSMA010000007.1"/>
</dbReference>
<evidence type="ECO:0000313" key="5">
    <source>
        <dbReference type="Proteomes" id="UP001596106"/>
    </source>
</evidence>
<dbReference type="PANTHER" id="PTHR11731">
    <property type="entry name" value="PROTEASE FAMILY S9B,C DIPEPTIDYL-PEPTIDASE IV-RELATED"/>
    <property type="match status" value="1"/>
</dbReference>
<dbReference type="InterPro" id="IPR011042">
    <property type="entry name" value="6-blade_b-propeller_TolB-like"/>
</dbReference>
<feature type="compositionally biased region" description="Polar residues" evidence="1">
    <location>
        <begin position="73"/>
        <end position="89"/>
    </location>
</feature>
<feature type="signal peptide" evidence="2">
    <location>
        <begin position="1"/>
        <end position="21"/>
    </location>
</feature>
<dbReference type="InterPro" id="IPR029058">
    <property type="entry name" value="AB_hydrolase_fold"/>
</dbReference>
<reference evidence="5" key="1">
    <citation type="journal article" date="2019" name="Int. J. Syst. Evol. Microbiol.">
        <title>The Global Catalogue of Microorganisms (GCM) 10K type strain sequencing project: providing services to taxonomists for standard genome sequencing and annotation.</title>
        <authorList>
            <consortium name="The Broad Institute Genomics Platform"/>
            <consortium name="The Broad Institute Genome Sequencing Center for Infectious Disease"/>
            <person name="Wu L."/>
            <person name="Ma J."/>
        </authorList>
    </citation>
    <scope>NUCLEOTIDE SEQUENCE [LARGE SCALE GENOMIC DNA]</scope>
    <source>
        <strain evidence="5">CCUG 55250</strain>
    </source>
</reference>
<organism evidence="4 5">
    <name type="scientific">Larkinella bovis</name>
    <dbReference type="NCBI Taxonomy" id="683041"/>
    <lineage>
        <taxon>Bacteria</taxon>
        <taxon>Pseudomonadati</taxon>
        <taxon>Bacteroidota</taxon>
        <taxon>Cytophagia</taxon>
        <taxon>Cytophagales</taxon>
        <taxon>Spirosomataceae</taxon>
        <taxon>Larkinella</taxon>
    </lineage>
</organism>
<accession>A0ABW0IHF1</accession>
<feature type="domain" description="Peptidase S9 prolyl oligopeptidase catalytic" evidence="3">
    <location>
        <begin position="805"/>
        <end position="985"/>
    </location>
</feature>
<dbReference type="InterPro" id="IPR001375">
    <property type="entry name" value="Peptidase_S9_cat"/>
</dbReference>
<feature type="region of interest" description="Disordered" evidence="1">
    <location>
        <begin position="73"/>
        <end position="122"/>
    </location>
</feature>
<dbReference type="PANTHER" id="PTHR11731:SF193">
    <property type="entry name" value="DIPEPTIDYL PEPTIDASE 9"/>
    <property type="match status" value="1"/>
</dbReference>
<evidence type="ECO:0000259" key="3">
    <source>
        <dbReference type="Pfam" id="PF00326"/>
    </source>
</evidence>
<evidence type="ECO:0000313" key="4">
    <source>
        <dbReference type="EMBL" id="MFC5411582.1"/>
    </source>
</evidence>
<keyword evidence="2" id="KW-0732">Signal</keyword>
<proteinExistence type="predicted"/>